<evidence type="ECO:0000313" key="1">
    <source>
        <dbReference type="EMBL" id="RBP74465.1"/>
    </source>
</evidence>
<comment type="caution">
    <text evidence="1">The sequence shown here is derived from an EMBL/GenBank/DDBJ whole genome shotgun (WGS) entry which is preliminary data.</text>
</comment>
<reference evidence="1 2" key="1">
    <citation type="submission" date="2018-06" db="EMBL/GenBank/DDBJ databases">
        <title>Freshwater and sediment microbial communities from various areas in North America, analyzing microbe dynamics in response to fracking.</title>
        <authorList>
            <person name="Lamendella R."/>
        </authorList>
    </citation>
    <scope>NUCLEOTIDE SEQUENCE [LARGE SCALE GENOMIC DNA]</scope>
    <source>
        <strain evidence="1 2">3b_TX</strain>
    </source>
</reference>
<keyword evidence="2" id="KW-1185">Reference proteome</keyword>
<sequence length="194" mass="19810">MNPRRLAENGSHAMTTRTTRRTARVLLSTACATGVLLAGIALPTHVHGTAASWTGKEAASGSFSGATVPAPALTRSCEFLPGVLGLGARVRIYWQLPAGYQLDDVTVEASTSGLGSVLAPLTGFSLSANTTSTGNNTYSTDVPTNLLGGLLGLGSELEIAFSVDHDSGWRSDHASVATNAGLLAGIGGNCRNLT</sequence>
<dbReference type="EMBL" id="QNSB01000001">
    <property type="protein sequence ID" value="RBP74465.1"/>
    <property type="molecule type" value="Genomic_DNA"/>
</dbReference>
<protein>
    <submittedName>
        <fullName evidence="1">Uncharacterized protein</fullName>
    </submittedName>
</protein>
<gene>
    <name evidence="1" type="ORF">DFO65_101184</name>
</gene>
<evidence type="ECO:0000313" key="2">
    <source>
        <dbReference type="Proteomes" id="UP000253509"/>
    </source>
</evidence>
<dbReference type="Proteomes" id="UP000253509">
    <property type="component" value="Unassembled WGS sequence"/>
</dbReference>
<name>A0A366IN25_9MICO</name>
<proteinExistence type="predicted"/>
<accession>A0A366IN25</accession>
<dbReference type="AlphaFoldDB" id="A0A366IN25"/>
<organism evidence="1 2">
    <name type="scientific">Brevibacterium celere</name>
    <dbReference type="NCBI Taxonomy" id="225845"/>
    <lineage>
        <taxon>Bacteria</taxon>
        <taxon>Bacillati</taxon>
        <taxon>Actinomycetota</taxon>
        <taxon>Actinomycetes</taxon>
        <taxon>Micrococcales</taxon>
        <taxon>Brevibacteriaceae</taxon>
        <taxon>Brevibacterium</taxon>
    </lineage>
</organism>